<proteinExistence type="predicted"/>
<evidence type="ECO:0008006" key="3">
    <source>
        <dbReference type="Google" id="ProtNLM"/>
    </source>
</evidence>
<evidence type="ECO:0000313" key="2">
    <source>
        <dbReference type="Proteomes" id="UP001225761"/>
    </source>
</evidence>
<comment type="caution">
    <text evidence="1">The sequence shown here is derived from an EMBL/GenBank/DDBJ whole genome shotgun (WGS) entry which is preliminary data.</text>
</comment>
<sequence length="314" mass="35086">MRAFLFNIQDAENKDVKIDAVWKYLGSKAQEHQATFPITGAQLHEIFSGTSQERCDEVASIINKYSDEYGIDNAEKMSHFIGQIGAETQLKTLDEKSYSASRILTADKTRTLRTHNGKKVLKYCSLFEGYSSDGTGCPYPYCDEDIVVPEGSYSGNYATTTFMQGMGKAVKSIMVDELPRDPNFFSVVYACQLNNGGIETGDGNRFRGRGFIQITGQSNYQTMVQNKWNQVHGAGTKDFMCRSTECDKNLDEIANDLDFSMLISLTFWKAGNTNEKAKVVNDDAIELVTKAVNGKLIGIDNRTLYTNKAYEILK</sequence>
<reference evidence="1 2" key="1">
    <citation type="submission" date="2023-05" db="EMBL/GenBank/DDBJ databases">
        <title>Novel species of genus Flectobacillus isolated from stream in China.</title>
        <authorList>
            <person name="Lu H."/>
        </authorList>
    </citation>
    <scope>NUCLEOTIDE SEQUENCE [LARGE SCALE GENOMIC DNA]</scope>
    <source>
        <strain evidence="1 2">LFS242W</strain>
    </source>
</reference>
<protein>
    <recommendedName>
        <fullName evidence="3">Glycoside hydrolase family 19 catalytic domain-containing protein</fullName>
    </recommendedName>
</protein>
<dbReference type="InterPro" id="IPR023346">
    <property type="entry name" value="Lysozyme-like_dom_sf"/>
</dbReference>
<accession>A0ABT6YWJ3</accession>
<dbReference type="Gene3D" id="1.10.530.10">
    <property type="match status" value="1"/>
</dbReference>
<gene>
    <name evidence="1" type="ORF">QM481_01560</name>
</gene>
<dbReference type="SUPFAM" id="SSF53955">
    <property type="entry name" value="Lysozyme-like"/>
    <property type="match status" value="1"/>
</dbReference>
<dbReference type="EMBL" id="JASHIE010000001">
    <property type="protein sequence ID" value="MDI9873194.1"/>
    <property type="molecule type" value="Genomic_DNA"/>
</dbReference>
<dbReference type="Proteomes" id="UP001225761">
    <property type="component" value="Unassembled WGS sequence"/>
</dbReference>
<organism evidence="1 2">
    <name type="scientific">Flectobacillus rivi</name>
    <dbReference type="NCBI Taxonomy" id="2984209"/>
    <lineage>
        <taxon>Bacteria</taxon>
        <taxon>Pseudomonadati</taxon>
        <taxon>Bacteroidota</taxon>
        <taxon>Cytophagia</taxon>
        <taxon>Cytophagales</taxon>
        <taxon>Flectobacillaceae</taxon>
        <taxon>Flectobacillus</taxon>
    </lineage>
</organism>
<keyword evidence="2" id="KW-1185">Reference proteome</keyword>
<evidence type="ECO:0000313" key="1">
    <source>
        <dbReference type="EMBL" id="MDI9873194.1"/>
    </source>
</evidence>
<dbReference type="RefSeq" id="WP_283380390.1">
    <property type="nucleotide sequence ID" value="NZ_JASHIE010000001.1"/>
</dbReference>
<name>A0ABT6YWJ3_9BACT</name>